<accession>A0A2U1KI06</accession>
<proteinExistence type="predicted"/>
<name>A0A2U1KI06_ARTAN</name>
<dbReference type="PANTHER" id="PTHR47681">
    <property type="entry name" value="PHOSPHATIDYLINOSITOL N-ACETYLGLUCOSAMINYLTRANSFERASE SUBUNIT P-RELATED"/>
    <property type="match status" value="1"/>
</dbReference>
<protein>
    <submittedName>
        <fullName evidence="2">Uncharacterized protein</fullName>
    </submittedName>
</protein>
<keyword evidence="1" id="KW-1133">Transmembrane helix</keyword>
<keyword evidence="1" id="KW-0472">Membrane</keyword>
<keyword evidence="1" id="KW-0812">Transmembrane</keyword>
<feature type="transmembrane region" description="Helical" evidence="1">
    <location>
        <begin position="88"/>
        <end position="107"/>
    </location>
</feature>
<evidence type="ECO:0000256" key="1">
    <source>
        <dbReference type="SAM" id="Phobius"/>
    </source>
</evidence>
<dbReference type="STRING" id="35608.A0A2U1KI06"/>
<evidence type="ECO:0000313" key="3">
    <source>
        <dbReference type="Proteomes" id="UP000245207"/>
    </source>
</evidence>
<evidence type="ECO:0000313" key="2">
    <source>
        <dbReference type="EMBL" id="PWA36293.1"/>
    </source>
</evidence>
<reference evidence="2 3" key="1">
    <citation type="journal article" date="2018" name="Mol. Plant">
        <title>The genome of Artemisia annua provides insight into the evolution of Asteraceae family and artemisinin biosynthesis.</title>
        <authorList>
            <person name="Shen Q."/>
            <person name="Zhang L."/>
            <person name="Liao Z."/>
            <person name="Wang S."/>
            <person name="Yan T."/>
            <person name="Shi P."/>
            <person name="Liu M."/>
            <person name="Fu X."/>
            <person name="Pan Q."/>
            <person name="Wang Y."/>
            <person name="Lv Z."/>
            <person name="Lu X."/>
            <person name="Zhang F."/>
            <person name="Jiang W."/>
            <person name="Ma Y."/>
            <person name="Chen M."/>
            <person name="Hao X."/>
            <person name="Li L."/>
            <person name="Tang Y."/>
            <person name="Lv G."/>
            <person name="Zhou Y."/>
            <person name="Sun X."/>
            <person name="Brodelius P.E."/>
            <person name="Rose J.K.C."/>
            <person name="Tang K."/>
        </authorList>
    </citation>
    <scope>NUCLEOTIDE SEQUENCE [LARGE SCALE GENOMIC DNA]</scope>
    <source>
        <strain evidence="3">cv. Huhao1</strain>
        <tissue evidence="2">Leaf</tissue>
    </source>
</reference>
<gene>
    <name evidence="2" type="ORF">CTI12_AA601290</name>
</gene>
<sequence length="125" mass="14041">MFLNQDVFMCHGFSVDGDSLLLQNVRRKAQNGNDRSCDGVLRFVMGNGAKGCEVKTQQLSYWQKIVPLIASTLIDLIPWYWALALPCYAIVTNATIFVFYIGLNFMATPPPTSLKSIFEPDTVSW</sequence>
<organism evidence="2 3">
    <name type="scientific">Artemisia annua</name>
    <name type="common">Sweet wormwood</name>
    <dbReference type="NCBI Taxonomy" id="35608"/>
    <lineage>
        <taxon>Eukaryota</taxon>
        <taxon>Viridiplantae</taxon>
        <taxon>Streptophyta</taxon>
        <taxon>Embryophyta</taxon>
        <taxon>Tracheophyta</taxon>
        <taxon>Spermatophyta</taxon>
        <taxon>Magnoliopsida</taxon>
        <taxon>eudicotyledons</taxon>
        <taxon>Gunneridae</taxon>
        <taxon>Pentapetalae</taxon>
        <taxon>asterids</taxon>
        <taxon>campanulids</taxon>
        <taxon>Asterales</taxon>
        <taxon>Asteraceae</taxon>
        <taxon>Asteroideae</taxon>
        <taxon>Anthemideae</taxon>
        <taxon>Artemisiinae</taxon>
        <taxon>Artemisia</taxon>
    </lineage>
</organism>
<dbReference type="AlphaFoldDB" id="A0A2U1KI06"/>
<keyword evidence="3" id="KW-1185">Reference proteome</keyword>
<dbReference type="Proteomes" id="UP000245207">
    <property type="component" value="Unassembled WGS sequence"/>
</dbReference>
<dbReference type="PANTHER" id="PTHR47681:SF3">
    <property type="entry name" value="PHOSPHATIDYLINOSITOL N-ACETYLGLUCOSAMINYLTRANSFERASE SUBUNIT P-RELATED"/>
    <property type="match status" value="1"/>
</dbReference>
<comment type="caution">
    <text evidence="2">The sequence shown here is derived from an EMBL/GenBank/DDBJ whole genome shotgun (WGS) entry which is preliminary data.</text>
</comment>
<dbReference type="EMBL" id="PKPP01018393">
    <property type="protein sequence ID" value="PWA36293.1"/>
    <property type="molecule type" value="Genomic_DNA"/>
</dbReference>
<dbReference type="OrthoDB" id="1737455at2759"/>